<evidence type="ECO:0000313" key="3">
    <source>
        <dbReference type="Proteomes" id="UP000293865"/>
    </source>
</evidence>
<keyword evidence="3" id="KW-1185">Reference proteome</keyword>
<dbReference type="OrthoDB" id="193829at2"/>
<dbReference type="SUPFAM" id="SSF48452">
    <property type="entry name" value="TPR-like"/>
    <property type="match status" value="1"/>
</dbReference>
<dbReference type="Pfam" id="PF12688">
    <property type="entry name" value="TPR_5"/>
    <property type="match status" value="1"/>
</dbReference>
<feature type="domain" description="Tetratrico peptide repeat group 5" evidence="1">
    <location>
        <begin position="49"/>
        <end position="151"/>
    </location>
</feature>
<dbReference type="InterPro" id="IPR041656">
    <property type="entry name" value="TPR_5"/>
</dbReference>
<name>A0A4V1QX85_9MICO</name>
<dbReference type="InterPro" id="IPR011990">
    <property type="entry name" value="TPR-like_helical_dom_sf"/>
</dbReference>
<evidence type="ECO:0000259" key="1">
    <source>
        <dbReference type="Pfam" id="PF12688"/>
    </source>
</evidence>
<evidence type="ECO:0000313" key="2">
    <source>
        <dbReference type="EMBL" id="RXZ68776.1"/>
    </source>
</evidence>
<dbReference type="Gene3D" id="1.25.40.10">
    <property type="entry name" value="Tetratricopeptide repeat domain"/>
    <property type="match status" value="1"/>
</dbReference>
<organism evidence="2 3">
    <name type="scientific">Agromyces albus</name>
    <dbReference type="NCBI Taxonomy" id="205332"/>
    <lineage>
        <taxon>Bacteria</taxon>
        <taxon>Bacillati</taxon>
        <taxon>Actinomycetota</taxon>
        <taxon>Actinomycetes</taxon>
        <taxon>Micrococcales</taxon>
        <taxon>Microbacteriaceae</taxon>
        <taxon>Agromyces</taxon>
    </lineage>
</organism>
<comment type="caution">
    <text evidence="2">The sequence shown here is derived from an EMBL/GenBank/DDBJ whole genome shotgun (WGS) entry which is preliminary data.</text>
</comment>
<reference evidence="2 3" key="1">
    <citation type="submission" date="2019-01" db="EMBL/GenBank/DDBJ databases">
        <title>Agromyces.</title>
        <authorList>
            <person name="Li J."/>
        </authorList>
    </citation>
    <scope>NUCLEOTIDE SEQUENCE [LARGE SCALE GENOMIC DNA]</scope>
    <source>
        <strain evidence="2 3">DSM 15934</strain>
    </source>
</reference>
<proteinExistence type="predicted"/>
<gene>
    <name evidence="2" type="ORF">ESP51_13320</name>
</gene>
<protein>
    <submittedName>
        <fullName evidence="2">Tetratricopeptide repeat protein</fullName>
    </submittedName>
</protein>
<dbReference type="EMBL" id="SDPN01000025">
    <property type="protein sequence ID" value="RXZ68776.1"/>
    <property type="molecule type" value="Genomic_DNA"/>
</dbReference>
<dbReference type="RefSeq" id="WP_129521382.1">
    <property type="nucleotide sequence ID" value="NZ_SDPN01000025.1"/>
</dbReference>
<dbReference type="Proteomes" id="UP000293865">
    <property type="component" value="Unassembled WGS sequence"/>
</dbReference>
<sequence length="179" mass="19508">MTDPLTPEPLTPELESTIRQIFDRRDRDEMQPTIDAFLALLAEHPGHPEVLYEVGGSYDTAGEEQTALGYYEAAMAAGLSGDSLRKCLMQYGSTLRILGRYDESLVALDRALAEYPDSASVRAFHALALHAAGRSDGAVGELLELVADGLRIPEVVRYEAALRGNAAYLKQLDAERRAG</sequence>
<dbReference type="AlphaFoldDB" id="A0A4V1QX85"/>
<accession>A0A4V1QX85</accession>